<accession>A0A392MAT5</accession>
<evidence type="ECO:0000313" key="1">
    <source>
        <dbReference type="EMBL" id="MCH83334.1"/>
    </source>
</evidence>
<comment type="caution">
    <text evidence="1">The sequence shown here is derived from an EMBL/GenBank/DDBJ whole genome shotgun (WGS) entry which is preliminary data.</text>
</comment>
<gene>
    <name evidence="1" type="ORF">A2U01_0004153</name>
</gene>
<evidence type="ECO:0000313" key="2">
    <source>
        <dbReference type="Proteomes" id="UP000265520"/>
    </source>
</evidence>
<keyword evidence="2" id="KW-1185">Reference proteome</keyword>
<reference evidence="1 2" key="1">
    <citation type="journal article" date="2018" name="Front. Plant Sci.">
        <title>Red Clover (Trifolium pratense) and Zigzag Clover (T. medium) - A Picture of Genomic Similarities and Differences.</title>
        <authorList>
            <person name="Dluhosova J."/>
            <person name="Istvanek J."/>
            <person name="Nedelnik J."/>
            <person name="Repkova J."/>
        </authorList>
    </citation>
    <scope>NUCLEOTIDE SEQUENCE [LARGE SCALE GENOMIC DNA]</scope>
    <source>
        <strain evidence="2">cv. 10/8</strain>
        <tissue evidence="1">Leaf</tissue>
    </source>
</reference>
<dbReference type="EMBL" id="LXQA010005010">
    <property type="protein sequence ID" value="MCH83334.1"/>
    <property type="molecule type" value="Genomic_DNA"/>
</dbReference>
<protein>
    <submittedName>
        <fullName evidence="1">Uncharacterized protein</fullName>
    </submittedName>
</protein>
<dbReference type="AlphaFoldDB" id="A0A392MAT5"/>
<sequence>SKPLKLRLLTLIALKIHPITLTEVVEAVAAVAVVLTLSVKCATSMDTMPPFATTSSRRTTSLPFHWMTQLPISLLFSPWLCPKACTFNNWM</sequence>
<feature type="non-terminal residue" evidence="1">
    <location>
        <position position="1"/>
    </location>
</feature>
<proteinExistence type="predicted"/>
<dbReference type="Proteomes" id="UP000265520">
    <property type="component" value="Unassembled WGS sequence"/>
</dbReference>
<organism evidence="1 2">
    <name type="scientific">Trifolium medium</name>
    <dbReference type="NCBI Taxonomy" id="97028"/>
    <lineage>
        <taxon>Eukaryota</taxon>
        <taxon>Viridiplantae</taxon>
        <taxon>Streptophyta</taxon>
        <taxon>Embryophyta</taxon>
        <taxon>Tracheophyta</taxon>
        <taxon>Spermatophyta</taxon>
        <taxon>Magnoliopsida</taxon>
        <taxon>eudicotyledons</taxon>
        <taxon>Gunneridae</taxon>
        <taxon>Pentapetalae</taxon>
        <taxon>rosids</taxon>
        <taxon>fabids</taxon>
        <taxon>Fabales</taxon>
        <taxon>Fabaceae</taxon>
        <taxon>Papilionoideae</taxon>
        <taxon>50 kb inversion clade</taxon>
        <taxon>NPAAA clade</taxon>
        <taxon>Hologalegina</taxon>
        <taxon>IRL clade</taxon>
        <taxon>Trifolieae</taxon>
        <taxon>Trifolium</taxon>
    </lineage>
</organism>
<name>A0A392MAT5_9FABA</name>